<dbReference type="Proteomes" id="UP001164746">
    <property type="component" value="Chromosome 9"/>
</dbReference>
<gene>
    <name evidence="1" type="ORF">MAR_004223</name>
</gene>
<evidence type="ECO:0000313" key="1">
    <source>
        <dbReference type="EMBL" id="WAR14118.1"/>
    </source>
</evidence>
<dbReference type="EMBL" id="CP111020">
    <property type="protein sequence ID" value="WAR14118.1"/>
    <property type="molecule type" value="Genomic_DNA"/>
</dbReference>
<protein>
    <submittedName>
        <fullName evidence="1">Uncharacterized protein</fullName>
    </submittedName>
</protein>
<sequence>MDLTPKSYQPGNQDTLMARISTAVDFDSKLHPVVHRMQRRDGSYICEDIFKVFVKQGEDVIPGQTTTSFEFNPLQEPCIHDILDAE</sequence>
<reference evidence="1" key="1">
    <citation type="submission" date="2022-11" db="EMBL/GenBank/DDBJ databases">
        <title>Centuries of genome instability and evolution in soft-shell clam transmissible cancer (bioRxiv).</title>
        <authorList>
            <person name="Hart S.F.M."/>
            <person name="Yonemitsu M.A."/>
            <person name="Giersch R.M."/>
            <person name="Beal B.F."/>
            <person name="Arriagada G."/>
            <person name="Davis B.W."/>
            <person name="Ostrander E.A."/>
            <person name="Goff S.P."/>
            <person name="Metzger M.J."/>
        </authorList>
    </citation>
    <scope>NUCLEOTIDE SEQUENCE</scope>
    <source>
        <strain evidence="1">MELC-2E11</strain>
        <tissue evidence="1">Siphon/mantle</tissue>
    </source>
</reference>
<proteinExistence type="predicted"/>
<evidence type="ECO:0000313" key="2">
    <source>
        <dbReference type="Proteomes" id="UP001164746"/>
    </source>
</evidence>
<accession>A0ABY7EVZ9</accession>
<keyword evidence="2" id="KW-1185">Reference proteome</keyword>
<name>A0ABY7EVZ9_MYAAR</name>
<organism evidence="1 2">
    <name type="scientific">Mya arenaria</name>
    <name type="common">Soft-shell clam</name>
    <dbReference type="NCBI Taxonomy" id="6604"/>
    <lineage>
        <taxon>Eukaryota</taxon>
        <taxon>Metazoa</taxon>
        <taxon>Spiralia</taxon>
        <taxon>Lophotrochozoa</taxon>
        <taxon>Mollusca</taxon>
        <taxon>Bivalvia</taxon>
        <taxon>Autobranchia</taxon>
        <taxon>Heteroconchia</taxon>
        <taxon>Euheterodonta</taxon>
        <taxon>Imparidentia</taxon>
        <taxon>Neoheterodontei</taxon>
        <taxon>Myida</taxon>
        <taxon>Myoidea</taxon>
        <taxon>Myidae</taxon>
        <taxon>Mya</taxon>
    </lineage>
</organism>